<dbReference type="GO" id="GO:0003964">
    <property type="term" value="F:RNA-directed DNA polymerase activity"/>
    <property type="evidence" value="ECO:0007669"/>
    <property type="project" value="UniProtKB-KW"/>
</dbReference>
<accession>A0A6L2K142</accession>
<keyword evidence="1" id="KW-0548">Nucleotidyltransferase</keyword>
<name>A0A6L2K142_TANCI</name>
<protein>
    <submittedName>
        <fullName evidence="1">Reverse transcriptase domain-containing protein</fullName>
    </submittedName>
</protein>
<dbReference type="PANTHER" id="PTHR48475:SF2">
    <property type="entry name" value="RIBONUCLEASE H"/>
    <property type="match status" value="1"/>
</dbReference>
<reference evidence="1" key="1">
    <citation type="journal article" date="2019" name="Sci. Rep.">
        <title>Draft genome of Tanacetum cinerariifolium, the natural source of mosquito coil.</title>
        <authorList>
            <person name="Yamashiro T."/>
            <person name="Shiraishi A."/>
            <person name="Satake H."/>
            <person name="Nakayama K."/>
        </authorList>
    </citation>
    <scope>NUCLEOTIDE SEQUENCE</scope>
</reference>
<sequence>MLKWTFELEAFDINYRPRTSIRSQVLADFIAERTDEDGPPAKILMEEEIPEPYGTLPAETEKARAIKIKSRQYIVIDGVQYQAQGKVKFLIVAIDYFTKWIEETLAHRTMIKTINRDTLFSLTYGTESVIPIEIGMPSLRCAAVDQIQIDEALLLNLDMLEEKRERAVIRKVKSKTKMEKYYNTKVRSTTFKLKDFVYHNNEASYAKEGRNLVQNGKEHTKWWKHLEKEHIRSGTKAETYSRVLGTSKT</sequence>
<dbReference type="PANTHER" id="PTHR48475">
    <property type="entry name" value="RIBONUCLEASE H"/>
    <property type="match status" value="1"/>
</dbReference>
<dbReference type="AlphaFoldDB" id="A0A6L2K142"/>
<dbReference type="EMBL" id="BKCJ010001661">
    <property type="protein sequence ID" value="GEU43091.1"/>
    <property type="molecule type" value="Genomic_DNA"/>
</dbReference>
<gene>
    <name evidence="1" type="ORF">Tci_015069</name>
</gene>
<proteinExistence type="predicted"/>
<organism evidence="1">
    <name type="scientific">Tanacetum cinerariifolium</name>
    <name type="common">Dalmatian daisy</name>
    <name type="synonym">Chrysanthemum cinerariifolium</name>
    <dbReference type="NCBI Taxonomy" id="118510"/>
    <lineage>
        <taxon>Eukaryota</taxon>
        <taxon>Viridiplantae</taxon>
        <taxon>Streptophyta</taxon>
        <taxon>Embryophyta</taxon>
        <taxon>Tracheophyta</taxon>
        <taxon>Spermatophyta</taxon>
        <taxon>Magnoliopsida</taxon>
        <taxon>eudicotyledons</taxon>
        <taxon>Gunneridae</taxon>
        <taxon>Pentapetalae</taxon>
        <taxon>asterids</taxon>
        <taxon>campanulids</taxon>
        <taxon>Asterales</taxon>
        <taxon>Asteraceae</taxon>
        <taxon>Asteroideae</taxon>
        <taxon>Anthemideae</taxon>
        <taxon>Anthemidinae</taxon>
        <taxon>Tanacetum</taxon>
    </lineage>
</organism>
<comment type="caution">
    <text evidence="1">The sequence shown here is derived from an EMBL/GenBank/DDBJ whole genome shotgun (WGS) entry which is preliminary data.</text>
</comment>
<keyword evidence="1" id="KW-0695">RNA-directed DNA polymerase</keyword>
<evidence type="ECO:0000313" key="1">
    <source>
        <dbReference type="EMBL" id="GEU43091.1"/>
    </source>
</evidence>
<keyword evidence="1" id="KW-0808">Transferase</keyword>